<dbReference type="GO" id="GO:0005886">
    <property type="term" value="C:plasma membrane"/>
    <property type="evidence" value="ECO:0007669"/>
    <property type="project" value="UniProtKB-SubCell"/>
</dbReference>
<dbReference type="KEGG" id="nti:DNFV4_00564"/>
<keyword evidence="1" id="KW-0472">Membrane</keyword>
<comment type="function">
    <text evidence="1">Could be involved in insertion of integral membrane proteins into the membrane.</text>
</comment>
<dbReference type="Pfam" id="PF01809">
    <property type="entry name" value="YidD"/>
    <property type="match status" value="1"/>
</dbReference>
<dbReference type="HAMAP" id="MF_00386">
    <property type="entry name" value="UPF0161_YidD"/>
    <property type="match status" value="1"/>
</dbReference>
<name>A0AA86T1B6_9BACT</name>
<dbReference type="RefSeq" id="WP_289267139.1">
    <property type="nucleotide sequence ID" value="NZ_OX365700.1"/>
</dbReference>
<dbReference type="AlphaFoldDB" id="A0AA86T1B6"/>
<proteinExistence type="inferred from homology"/>
<dbReference type="PANTHER" id="PTHR33383:SF1">
    <property type="entry name" value="MEMBRANE PROTEIN INSERTION EFFICIENCY FACTOR-RELATED"/>
    <property type="match status" value="1"/>
</dbReference>
<evidence type="ECO:0000313" key="2">
    <source>
        <dbReference type="EMBL" id="CAI4030139.1"/>
    </source>
</evidence>
<gene>
    <name evidence="2" type="ORF">DNFV4_00564</name>
</gene>
<evidence type="ECO:0000313" key="3">
    <source>
        <dbReference type="Proteomes" id="UP001179121"/>
    </source>
</evidence>
<keyword evidence="1" id="KW-1003">Cell membrane</keyword>
<evidence type="ECO:0000256" key="1">
    <source>
        <dbReference type="HAMAP-Rule" id="MF_00386"/>
    </source>
</evidence>
<dbReference type="NCBIfam" id="TIGR00278">
    <property type="entry name" value="membrane protein insertion efficiency factor YidD"/>
    <property type="match status" value="1"/>
</dbReference>
<reference evidence="2" key="1">
    <citation type="submission" date="2022-10" db="EMBL/GenBank/DDBJ databases">
        <authorList>
            <person name="Koch H."/>
        </authorList>
    </citation>
    <scope>NUCLEOTIDE SEQUENCE</scope>
    <source>
        <strain evidence="2">DNF</strain>
    </source>
</reference>
<comment type="subcellular location">
    <subcellularLocation>
        <location evidence="1">Cell membrane</location>
        <topology evidence="1">Peripheral membrane protein</topology>
        <orientation evidence="1">Cytoplasmic side</orientation>
    </subcellularLocation>
</comment>
<dbReference type="SMART" id="SM01234">
    <property type="entry name" value="Haemolytic"/>
    <property type="match status" value="1"/>
</dbReference>
<dbReference type="EMBL" id="OX365700">
    <property type="protein sequence ID" value="CAI4030139.1"/>
    <property type="molecule type" value="Genomic_DNA"/>
</dbReference>
<keyword evidence="3" id="KW-1185">Reference proteome</keyword>
<dbReference type="Proteomes" id="UP001179121">
    <property type="component" value="Chromosome"/>
</dbReference>
<protein>
    <recommendedName>
        <fullName evidence="1">Putative membrane protein insertion efficiency factor</fullName>
    </recommendedName>
</protein>
<dbReference type="PANTHER" id="PTHR33383">
    <property type="entry name" value="MEMBRANE PROTEIN INSERTION EFFICIENCY FACTOR-RELATED"/>
    <property type="match status" value="1"/>
</dbReference>
<organism evidence="2 3">
    <name type="scientific">Nitrospira tepida</name>
    <dbReference type="NCBI Taxonomy" id="2973512"/>
    <lineage>
        <taxon>Bacteria</taxon>
        <taxon>Pseudomonadati</taxon>
        <taxon>Nitrospirota</taxon>
        <taxon>Nitrospiria</taxon>
        <taxon>Nitrospirales</taxon>
        <taxon>Nitrospiraceae</taxon>
        <taxon>Nitrospira</taxon>
    </lineage>
</organism>
<dbReference type="InterPro" id="IPR002696">
    <property type="entry name" value="Membr_insert_effic_factor_YidD"/>
</dbReference>
<sequence length="76" mass="8450">MSDLVIRVIRLYQVLVSPWLGPCCRFDPSCSHYSIEAVRTYGVMRGLLLTVVRLGKCHPFHPGGSDPVVPLNKAAR</sequence>
<accession>A0AA86T1B6</accession>
<comment type="similarity">
    <text evidence="1">Belongs to the UPF0161 family.</text>
</comment>